<protein>
    <submittedName>
        <fullName evidence="1">Uncharacterized protein</fullName>
    </submittedName>
</protein>
<proteinExistence type="predicted"/>
<sequence length="78" mass="9137">MWSMQDLPFLKPACSWRRISSTDVVMRWRMIRLKILLVRDSKVMPRQLLQFPRSPFLGSLTMVPIFHSLGASSLSQIF</sequence>
<evidence type="ECO:0000313" key="2">
    <source>
        <dbReference type="Proteomes" id="UP000828390"/>
    </source>
</evidence>
<accession>A0A9D4DQR5</accession>
<dbReference type="EMBL" id="JAIWYP010000010">
    <property type="protein sequence ID" value="KAH3754127.1"/>
    <property type="molecule type" value="Genomic_DNA"/>
</dbReference>
<keyword evidence="2" id="KW-1185">Reference proteome</keyword>
<gene>
    <name evidence="1" type="ORF">DPMN_188788</name>
</gene>
<dbReference type="Proteomes" id="UP000828390">
    <property type="component" value="Unassembled WGS sequence"/>
</dbReference>
<name>A0A9D4DQR5_DREPO</name>
<comment type="caution">
    <text evidence="1">The sequence shown here is derived from an EMBL/GenBank/DDBJ whole genome shotgun (WGS) entry which is preliminary data.</text>
</comment>
<reference evidence="1" key="2">
    <citation type="submission" date="2020-11" db="EMBL/GenBank/DDBJ databases">
        <authorList>
            <person name="McCartney M.A."/>
            <person name="Auch B."/>
            <person name="Kono T."/>
            <person name="Mallez S."/>
            <person name="Becker A."/>
            <person name="Gohl D.M."/>
            <person name="Silverstein K.A.T."/>
            <person name="Koren S."/>
            <person name="Bechman K.B."/>
            <person name="Herman A."/>
            <person name="Abrahante J.E."/>
            <person name="Garbe J."/>
        </authorList>
    </citation>
    <scope>NUCLEOTIDE SEQUENCE</scope>
    <source>
        <strain evidence="1">Duluth1</strain>
        <tissue evidence="1">Whole animal</tissue>
    </source>
</reference>
<evidence type="ECO:0000313" key="1">
    <source>
        <dbReference type="EMBL" id="KAH3754127.1"/>
    </source>
</evidence>
<reference evidence="1" key="1">
    <citation type="journal article" date="2019" name="bioRxiv">
        <title>The Genome of the Zebra Mussel, Dreissena polymorpha: A Resource for Invasive Species Research.</title>
        <authorList>
            <person name="McCartney M.A."/>
            <person name="Auch B."/>
            <person name="Kono T."/>
            <person name="Mallez S."/>
            <person name="Zhang Y."/>
            <person name="Obille A."/>
            <person name="Becker A."/>
            <person name="Abrahante J.E."/>
            <person name="Garbe J."/>
            <person name="Badalamenti J.P."/>
            <person name="Herman A."/>
            <person name="Mangelson H."/>
            <person name="Liachko I."/>
            <person name="Sullivan S."/>
            <person name="Sone E.D."/>
            <person name="Koren S."/>
            <person name="Silverstein K.A.T."/>
            <person name="Beckman K.B."/>
            <person name="Gohl D.M."/>
        </authorList>
    </citation>
    <scope>NUCLEOTIDE SEQUENCE</scope>
    <source>
        <strain evidence="1">Duluth1</strain>
        <tissue evidence="1">Whole animal</tissue>
    </source>
</reference>
<organism evidence="1 2">
    <name type="scientific">Dreissena polymorpha</name>
    <name type="common">Zebra mussel</name>
    <name type="synonym">Mytilus polymorpha</name>
    <dbReference type="NCBI Taxonomy" id="45954"/>
    <lineage>
        <taxon>Eukaryota</taxon>
        <taxon>Metazoa</taxon>
        <taxon>Spiralia</taxon>
        <taxon>Lophotrochozoa</taxon>
        <taxon>Mollusca</taxon>
        <taxon>Bivalvia</taxon>
        <taxon>Autobranchia</taxon>
        <taxon>Heteroconchia</taxon>
        <taxon>Euheterodonta</taxon>
        <taxon>Imparidentia</taxon>
        <taxon>Neoheterodontei</taxon>
        <taxon>Myida</taxon>
        <taxon>Dreissenoidea</taxon>
        <taxon>Dreissenidae</taxon>
        <taxon>Dreissena</taxon>
    </lineage>
</organism>
<dbReference type="AlphaFoldDB" id="A0A9D4DQR5"/>